<name>A0A0F9AEY4_9ZZZZ</name>
<accession>A0A0F9AEY4</accession>
<reference evidence="1" key="1">
    <citation type="journal article" date="2015" name="Nature">
        <title>Complex archaea that bridge the gap between prokaryotes and eukaryotes.</title>
        <authorList>
            <person name="Spang A."/>
            <person name="Saw J.H."/>
            <person name="Jorgensen S.L."/>
            <person name="Zaremba-Niedzwiedzka K."/>
            <person name="Martijn J."/>
            <person name="Lind A.E."/>
            <person name="van Eijk R."/>
            <person name="Schleper C."/>
            <person name="Guy L."/>
            <person name="Ettema T.J."/>
        </authorList>
    </citation>
    <scope>NUCLEOTIDE SEQUENCE</scope>
</reference>
<dbReference type="AlphaFoldDB" id="A0A0F9AEY4"/>
<feature type="non-terminal residue" evidence="1">
    <location>
        <position position="1"/>
    </location>
</feature>
<gene>
    <name evidence="1" type="ORF">LCGC14_2658670</name>
</gene>
<organism evidence="1">
    <name type="scientific">marine sediment metagenome</name>
    <dbReference type="NCBI Taxonomy" id="412755"/>
    <lineage>
        <taxon>unclassified sequences</taxon>
        <taxon>metagenomes</taxon>
        <taxon>ecological metagenomes</taxon>
    </lineage>
</organism>
<protein>
    <submittedName>
        <fullName evidence="1">Uncharacterized protein</fullName>
    </submittedName>
</protein>
<evidence type="ECO:0000313" key="1">
    <source>
        <dbReference type="EMBL" id="KKK96845.1"/>
    </source>
</evidence>
<proteinExistence type="predicted"/>
<dbReference type="EMBL" id="LAZR01046305">
    <property type="protein sequence ID" value="KKK96845.1"/>
    <property type="molecule type" value="Genomic_DNA"/>
</dbReference>
<sequence length="153" mass="15804">VLVGGAAAAEDILSESTSAGTAWTFSKMARINGGSGYITKVHAICETTALTARLVVFIFTATPTSELDDNAANTALLHADLANYVGKVDLPAMEDIGTGDSEAVATPSTTGNLPMSFTCASDANDLYAVVATRDAITPTALDELVIRITADQY</sequence>
<comment type="caution">
    <text evidence="1">The sequence shown here is derived from an EMBL/GenBank/DDBJ whole genome shotgun (WGS) entry which is preliminary data.</text>
</comment>